<keyword evidence="1 3" id="KW-0663">Pyridoxal phosphate</keyword>
<gene>
    <name evidence="4" type="ORF">ACFOVU_02445</name>
</gene>
<dbReference type="RefSeq" id="WP_378529607.1">
    <property type="nucleotide sequence ID" value="NZ_JBHSBH010000003.1"/>
</dbReference>
<dbReference type="InterPro" id="IPR000653">
    <property type="entry name" value="DegT/StrS_aminotransferase"/>
</dbReference>
<reference evidence="5" key="1">
    <citation type="journal article" date="2019" name="Int. J. Syst. Evol. Microbiol.">
        <title>The Global Catalogue of Microorganisms (GCM) 10K type strain sequencing project: providing services to taxonomists for standard genome sequencing and annotation.</title>
        <authorList>
            <consortium name="The Broad Institute Genomics Platform"/>
            <consortium name="The Broad Institute Genome Sequencing Center for Infectious Disease"/>
            <person name="Wu L."/>
            <person name="Ma J."/>
        </authorList>
    </citation>
    <scope>NUCLEOTIDE SEQUENCE [LARGE SCALE GENOMIC DNA]</scope>
    <source>
        <strain evidence="5">TBRC 1826</strain>
    </source>
</reference>
<keyword evidence="4" id="KW-0032">Aminotransferase</keyword>
<dbReference type="GO" id="GO:0008483">
    <property type="term" value="F:transaminase activity"/>
    <property type="evidence" value="ECO:0007669"/>
    <property type="project" value="UniProtKB-KW"/>
</dbReference>
<dbReference type="InterPro" id="IPR015424">
    <property type="entry name" value="PyrdxlP-dep_Trfase"/>
</dbReference>
<keyword evidence="4" id="KW-0808">Transferase</keyword>
<dbReference type="CDD" id="cd00616">
    <property type="entry name" value="AHBA_syn"/>
    <property type="match status" value="1"/>
</dbReference>
<protein>
    <submittedName>
        <fullName evidence="4">DegT/DnrJ/EryC1/StrS family aminotransferase</fullName>
    </submittedName>
</protein>
<evidence type="ECO:0000256" key="2">
    <source>
        <dbReference type="ARBA" id="ARBA00037999"/>
    </source>
</evidence>
<dbReference type="SUPFAM" id="SSF53383">
    <property type="entry name" value="PLP-dependent transferases"/>
    <property type="match status" value="1"/>
</dbReference>
<comment type="similarity">
    <text evidence="2 3">Belongs to the DegT/DnrJ/EryC1 family.</text>
</comment>
<comment type="caution">
    <text evidence="4">The sequence shown here is derived from an EMBL/GenBank/DDBJ whole genome shotgun (WGS) entry which is preliminary data.</text>
</comment>
<dbReference type="PIRSF" id="PIRSF000390">
    <property type="entry name" value="PLP_StrS"/>
    <property type="match status" value="1"/>
</dbReference>
<evidence type="ECO:0000256" key="1">
    <source>
        <dbReference type="ARBA" id="ARBA00022898"/>
    </source>
</evidence>
<dbReference type="Pfam" id="PF01041">
    <property type="entry name" value="DegT_DnrJ_EryC1"/>
    <property type="match status" value="1"/>
</dbReference>
<accession>A0ABV8FG38</accession>
<dbReference type="PANTHER" id="PTHR30244:SF36">
    <property type="entry name" value="3-OXO-GLUCOSE-6-PHOSPHATE:GLUTAMATE AMINOTRANSFERASE"/>
    <property type="match status" value="1"/>
</dbReference>
<keyword evidence="5" id="KW-1185">Reference proteome</keyword>
<dbReference type="PANTHER" id="PTHR30244">
    <property type="entry name" value="TRANSAMINASE"/>
    <property type="match status" value="1"/>
</dbReference>
<sequence>MTRPAVPFLDLRAATAEVRSAVDAGYRRVLDSGRFLLGPETEAFEAEFAAYCGAAHCVTVGSGGAALELALRALHIGPGDEVVVPSHTFIATWLAVSATGAVPVPAEPGDPALAVADPGRIDAAVTPRTRAIVPVHLNGHPADIDAVTDVAERHGLAVVEDAAQAHGARYRGRRIGSGPHAAAVSFYPGKNLGALGDGGAVVTSDGELADRLRALRNYGARAKYEHAVRGTNSRLDEFQAAVLRAKLPLLDDWNARRSAVARRYLMELADVPGLGLPRVAPWARPVWHLFPVRHARRDALRVLLAERGVETQVHYPVPVHLSGAYAGAGWPAGSLPLAEGLAAELLSLPIGPHLSGGQVSAVVDAVRAATAAAPSPPPEPGRAP</sequence>
<evidence type="ECO:0000313" key="4">
    <source>
        <dbReference type="EMBL" id="MFC3994757.1"/>
    </source>
</evidence>
<proteinExistence type="inferred from homology"/>
<organism evidence="4 5">
    <name type="scientific">Nocardiopsis sediminis</name>
    <dbReference type="NCBI Taxonomy" id="1778267"/>
    <lineage>
        <taxon>Bacteria</taxon>
        <taxon>Bacillati</taxon>
        <taxon>Actinomycetota</taxon>
        <taxon>Actinomycetes</taxon>
        <taxon>Streptosporangiales</taxon>
        <taxon>Nocardiopsidaceae</taxon>
        <taxon>Nocardiopsis</taxon>
    </lineage>
</organism>
<dbReference type="InterPro" id="IPR015422">
    <property type="entry name" value="PyrdxlP-dep_Trfase_small"/>
</dbReference>
<evidence type="ECO:0000256" key="3">
    <source>
        <dbReference type="RuleBase" id="RU004508"/>
    </source>
</evidence>
<dbReference type="EMBL" id="JBHSBH010000003">
    <property type="protein sequence ID" value="MFC3994757.1"/>
    <property type="molecule type" value="Genomic_DNA"/>
</dbReference>
<dbReference type="Gene3D" id="3.40.640.10">
    <property type="entry name" value="Type I PLP-dependent aspartate aminotransferase-like (Major domain)"/>
    <property type="match status" value="1"/>
</dbReference>
<name>A0ABV8FG38_9ACTN</name>
<dbReference type="InterPro" id="IPR015421">
    <property type="entry name" value="PyrdxlP-dep_Trfase_major"/>
</dbReference>
<evidence type="ECO:0000313" key="5">
    <source>
        <dbReference type="Proteomes" id="UP001595847"/>
    </source>
</evidence>
<dbReference type="Gene3D" id="3.90.1150.10">
    <property type="entry name" value="Aspartate Aminotransferase, domain 1"/>
    <property type="match status" value="1"/>
</dbReference>
<dbReference type="Proteomes" id="UP001595847">
    <property type="component" value="Unassembled WGS sequence"/>
</dbReference>